<evidence type="ECO:0000313" key="3">
    <source>
        <dbReference type="Proteomes" id="UP000272729"/>
    </source>
</evidence>
<dbReference type="EMBL" id="RBXR01000001">
    <property type="protein sequence ID" value="RKT69760.1"/>
    <property type="molecule type" value="Genomic_DNA"/>
</dbReference>
<proteinExistence type="predicted"/>
<keyword evidence="3" id="KW-1185">Reference proteome</keyword>
<dbReference type="OrthoDB" id="3700717at2"/>
<reference evidence="2 3" key="1">
    <citation type="submission" date="2018-10" db="EMBL/GenBank/DDBJ databases">
        <title>Sequencing the genomes of 1000 actinobacteria strains.</title>
        <authorList>
            <person name="Klenk H.-P."/>
        </authorList>
    </citation>
    <scope>NUCLEOTIDE SEQUENCE [LARGE SCALE GENOMIC DNA]</scope>
    <source>
        <strain evidence="2 3">DSM 43911</strain>
    </source>
</reference>
<comment type="caution">
    <text evidence="2">The sequence shown here is derived from an EMBL/GenBank/DDBJ whole genome shotgun (WGS) entry which is preliminary data.</text>
</comment>
<sequence length="64" mass="7230">MIDQPNVPVDGEQPEQAESVEPEYVPNRRERRGHAQKNAGVNKIPGQPHQANFVGRRLFRRNGG</sequence>
<accession>A0A495X6Q1</accession>
<dbReference type="AlphaFoldDB" id="A0A495X6Q1"/>
<name>A0A495X6Q1_9PSEU</name>
<evidence type="ECO:0000313" key="2">
    <source>
        <dbReference type="EMBL" id="RKT69760.1"/>
    </source>
</evidence>
<organism evidence="2 3">
    <name type="scientific">Saccharothrix variisporea</name>
    <dbReference type="NCBI Taxonomy" id="543527"/>
    <lineage>
        <taxon>Bacteria</taxon>
        <taxon>Bacillati</taxon>
        <taxon>Actinomycetota</taxon>
        <taxon>Actinomycetes</taxon>
        <taxon>Pseudonocardiales</taxon>
        <taxon>Pseudonocardiaceae</taxon>
        <taxon>Saccharothrix</taxon>
    </lineage>
</organism>
<protein>
    <submittedName>
        <fullName evidence="2">Uncharacterized protein</fullName>
    </submittedName>
</protein>
<evidence type="ECO:0000256" key="1">
    <source>
        <dbReference type="SAM" id="MobiDB-lite"/>
    </source>
</evidence>
<dbReference type="Proteomes" id="UP000272729">
    <property type="component" value="Unassembled WGS sequence"/>
</dbReference>
<feature type="region of interest" description="Disordered" evidence="1">
    <location>
        <begin position="1"/>
        <end position="49"/>
    </location>
</feature>
<feature type="compositionally biased region" description="Acidic residues" evidence="1">
    <location>
        <begin position="12"/>
        <end position="21"/>
    </location>
</feature>
<dbReference type="RefSeq" id="WP_121221749.1">
    <property type="nucleotide sequence ID" value="NZ_JBIUBA010000038.1"/>
</dbReference>
<gene>
    <name evidence="2" type="ORF">DFJ66_2998</name>
</gene>